<evidence type="ECO:0000256" key="3">
    <source>
        <dbReference type="ARBA" id="ARBA00022741"/>
    </source>
</evidence>
<dbReference type="InterPro" id="IPR011009">
    <property type="entry name" value="Kinase-like_dom_sf"/>
</dbReference>
<dbReference type="GO" id="GO:0016301">
    <property type="term" value="F:kinase activity"/>
    <property type="evidence" value="ECO:0007669"/>
    <property type="project" value="UniProtKB-KW"/>
</dbReference>
<dbReference type="PANTHER" id="PTHR43851">
    <property type="match status" value="1"/>
</dbReference>
<dbReference type="GO" id="GO:0006744">
    <property type="term" value="P:ubiquinone biosynthetic process"/>
    <property type="evidence" value="ECO:0007669"/>
    <property type="project" value="TreeGrafter"/>
</dbReference>
<protein>
    <submittedName>
        <fullName evidence="6">Atypical kinase ADCK3, mitochondrial</fullName>
    </submittedName>
</protein>
<evidence type="ECO:0000256" key="4">
    <source>
        <dbReference type="ARBA" id="ARBA00022840"/>
    </source>
</evidence>
<dbReference type="EMBL" id="LSSN01003095">
    <property type="protein sequence ID" value="OMJ14373.1"/>
    <property type="molecule type" value="Genomic_DNA"/>
</dbReference>
<dbReference type="OrthoDB" id="201153at2759"/>
<dbReference type="InterPro" id="IPR004147">
    <property type="entry name" value="ABC1_dom"/>
</dbReference>
<evidence type="ECO:0000313" key="7">
    <source>
        <dbReference type="Proteomes" id="UP000187283"/>
    </source>
</evidence>
<feature type="domain" description="ABC1 atypical kinase-like" evidence="5">
    <location>
        <begin position="78"/>
        <end position="251"/>
    </location>
</feature>
<dbReference type="InterPro" id="IPR034646">
    <property type="entry name" value="ADCK3_dom"/>
</dbReference>
<evidence type="ECO:0000259" key="5">
    <source>
        <dbReference type="Pfam" id="PF03109"/>
    </source>
</evidence>
<evidence type="ECO:0000313" key="6">
    <source>
        <dbReference type="EMBL" id="OMJ14373.1"/>
    </source>
</evidence>
<gene>
    <name evidence="6" type="ORF">AYI70_g7922</name>
</gene>
<keyword evidence="3" id="KW-0547">Nucleotide-binding</keyword>
<comment type="caution">
    <text evidence="6">The sequence shown here is derived from an EMBL/GenBank/DDBJ whole genome shotgun (WGS) entry which is preliminary data.</text>
</comment>
<accession>A0A1R1XIG6</accession>
<evidence type="ECO:0000256" key="1">
    <source>
        <dbReference type="ARBA" id="ARBA00009670"/>
    </source>
</evidence>
<name>A0A1R1XIG6_9FUNG</name>
<dbReference type="Proteomes" id="UP000187283">
    <property type="component" value="Unassembled WGS sequence"/>
</dbReference>
<proteinExistence type="inferred from homology"/>
<dbReference type="STRING" id="133412.A0A1R1XIG6"/>
<keyword evidence="7" id="KW-1185">Reference proteome</keyword>
<keyword evidence="6" id="KW-0418">Kinase</keyword>
<keyword evidence="2" id="KW-0808">Transferase</keyword>
<dbReference type="PANTHER" id="PTHR43851:SF3">
    <property type="entry name" value="COENZYME Q8"/>
    <property type="match status" value="1"/>
</dbReference>
<dbReference type="GO" id="GO:0005524">
    <property type="term" value="F:ATP binding"/>
    <property type="evidence" value="ECO:0007669"/>
    <property type="project" value="UniProtKB-KW"/>
</dbReference>
<reference evidence="6 7" key="1">
    <citation type="submission" date="2017-01" db="EMBL/GenBank/DDBJ databases">
        <authorList>
            <person name="Mah S.A."/>
            <person name="Swanson W.J."/>
            <person name="Moy G.W."/>
            <person name="Vacquier V.D."/>
        </authorList>
    </citation>
    <scope>NUCLEOTIDE SEQUENCE [LARGE SCALE GENOMIC DNA]</scope>
    <source>
        <strain evidence="6 7">GSMNP</strain>
    </source>
</reference>
<evidence type="ECO:0000256" key="2">
    <source>
        <dbReference type="ARBA" id="ARBA00022679"/>
    </source>
</evidence>
<sequence length="396" mass="44802">MFFFKPAGLGAGAVSEAFRRWSGKTENHEGSLFLSEANVERLVEKLSKMRGAALKMGQMLSIQDSLFVSKKIEEILSRVQNSANYMPIKQLNKTMASQFGDDWRFNFKSFDDIPFAAASIGQVHLAELNETLAKKYGFSKVAVKVQYPGISESIDSDLSNIQTLLIMSKLLPKGLYLDNTIKVARKELGMECDYIREAESTKKFLDFFKDSQIFSVPNIIDELSDKKVLTTEFLSGLPISKAHELDQETRDKIGLIDFGASLGFEKRFLDLYMRVLKTAVDGDREMCAHWSKELGFLTGFESETMKQAHVDSVMFLGEPFKYPGQYHFGNQDVTSKVKSNIPTIINERLTPPPDETYSLHRKLSGAFLLCSKLSARVNCKDMFDEFSNNYQYSKNS</sequence>
<dbReference type="CDD" id="cd13970">
    <property type="entry name" value="ABC1_ADCK3"/>
    <property type="match status" value="1"/>
</dbReference>
<dbReference type="SUPFAM" id="SSF56112">
    <property type="entry name" value="Protein kinase-like (PK-like)"/>
    <property type="match status" value="1"/>
</dbReference>
<dbReference type="Pfam" id="PF03109">
    <property type="entry name" value="ABC1"/>
    <property type="match status" value="1"/>
</dbReference>
<comment type="similarity">
    <text evidence="1">Belongs to the protein kinase superfamily. ADCK protein kinase family.</text>
</comment>
<organism evidence="6 7">
    <name type="scientific">Smittium culicis</name>
    <dbReference type="NCBI Taxonomy" id="133412"/>
    <lineage>
        <taxon>Eukaryota</taxon>
        <taxon>Fungi</taxon>
        <taxon>Fungi incertae sedis</taxon>
        <taxon>Zoopagomycota</taxon>
        <taxon>Kickxellomycotina</taxon>
        <taxon>Harpellomycetes</taxon>
        <taxon>Harpellales</taxon>
        <taxon>Legeriomycetaceae</taxon>
        <taxon>Smittium</taxon>
    </lineage>
</organism>
<dbReference type="InterPro" id="IPR051409">
    <property type="entry name" value="Atypical_kinase_ADCK"/>
</dbReference>
<keyword evidence="4" id="KW-0067">ATP-binding</keyword>
<dbReference type="AlphaFoldDB" id="A0A1R1XIG6"/>